<dbReference type="InterPro" id="IPR004358">
    <property type="entry name" value="Sig_transdc_His_kin-like_C"/>
</dbReference>
<evidence type="ECO:0000256" key="4">
    <source>
        <dbReference type="SAM" id="Phobius"/>
    </source>
</evidence>
<comment type="caution">
    <text evidence="6">The sequence shown here is derived from an EMBL/GenBank/DDBJ whole genome shotgun (WGS) entry which is preliminary data.</text>
</comment>
<evidence type="ECO:0000256" key="3">
    <source>
        <dbReference type="ARBA" id="ARBA00022553"/>
    </source>
</evidence>
<keyword evidence="4" id="KW-0472">Membrane</keyword>
<sequence>MPKWALSLIILLCLQEARGQDLDYNVVQYNSENGLPENSVNDLLLDRNRYLWIATQYGLARFDGQHFRVYNTSNTPVLKSNRVTVLFETKDHRILIPSTFGDSVLYEVTRDYVIRKDTTGARLKRTVVNDHSTGVFDFAGMPVSLARGHPKWIINEHEAVVAQGHDYFYLNNQTGAITLLPAVANARACVIGDLFVLVRPDGAANGFQNGRPVPLTADSLAKAVFRGTEDWPDARFFINIKGGRSIVRRNNDIYDLRIAGGRLTAKRLFRNLSFLQNMAEYTLQYDSTEERLFIGTLNAGLWVVTRHQFHTYAFTTSDANNNIFEAFQWLPGRGFFTSRGILGPGESRPSTAPDLPNWSCFYKSPDGALWYTRGKHLYRYDLHTRRETEPDTMKLDDCVVSMTGSWIATRHSLLVMGQNGLRFVLKRAFEAHHIEIIADISPTVLWIGTTNGLYAFDKEAGTLENVLPKVDARCIYKARDGSLWVGTYGQGYYKYWKGLFRALPLDPEHYLEAAHAFLEDHEGYFWISTNHGLFRIRKAELDSAACGVGYRPLMYYFDKSCGFRTNEFNGGCQPAVVEDGAGHAFFPSMNGIVGFTPDSCRAEMAGGPLLVDGMTVDSVALDCRKNNKIGADFNRIVVQVSTPFYGAPENLHEEYRLVGDTWFPVSSDGSIVINKLPYGAYTLSIRKWNGYRFDKVHVVFRVLPHWYDEPLVWVVVLVVLFIVILYMRYRFWRLQNLRLQRKVAERTFDLERSTLIKNNLISVIMHDLRSPLHAQDLLIKTLYRQYQRAGGGDLTYILGELQTSSRNVVQFTSDFLVWYHSQQTGFSLMLERVTLQPFVAQILDFHQAAAVQKGIVLGQDIDPTLTLWTDPHLLAIVLRNIVDNAVKYTARGSVRVHASVSGTDVRIRVADTGKGMSPEVLTALVSGDTELVSGDAAPKISSSGGHFLGYRFIRDFIGQLGGDIAIESAYGKGTTVTVVLPLRPA</sequence>
<gene>
    <name evidence="6" type="ORF">EDB95_3127</name>
</gene>
<dbReference type="Gene3D" id="2.60.40.10">
    <property type="entry name" value="Immunoglobulins"/>
    <property type="match status" value="1"/>
</dbReference>
<dbReference type="InterPro" id="IPR003594">
    <property type="entry name" value="HATPase_dom"/>
</dbReference>
<dbReference type="RefSeq" id="WP_133994706.1">
    <property type="nucleotide sequence ID" value="NZ_SODV01000001.1"/>
</dbReference>
<reference evidence="6 7" key="1">
    <citation type="submission" date="2019-03" db="EMBL/GenBank/DDBJ databases">
        <title>Genomic Encyclopedia of Type Strains, Phase IV (KMG-IV): sequencing the most valuable type-strain genomes for metagenomic binning, comparative biology and taxonomic classification.</title>
        <authorList>
            <person name="Goeker M."/>
        </authorList>
    </citation>
    <scope>NUCLEOTIDE SEQUENCE [LARGE SCALE GENOMIC DNA]</scope>
    <source>
        <strain evidence="6 7">DSM 100059</strain>
    </source>
</reference>
<dbReference type="InterPro" id="IPR011110">
    <property type="entry name" value="Reg_prop"/>
</dbReference>
<dbReference type="SUPFAM" id="SSF63829">
    <property type="entry name" value="Calcium-dependent phosphotriesterase"/>
    <property type="match status" value="1"/>
</dbReference>
<dbReference type="GO" id="GO:0000155">
    <property type="term" value="F:phosphorelay sensor kinase activity"/>
    <property type="evidence" value="ECO:0007669"/>
    <property type="project" value="InterPro"/>
</dbReference>
<evidence type="ECO:0000256" key="2">
    <source>
        <dbReference type="ARBA" id="ARBA00012438"/>
    </source>
</evidence>
<feature type="transmembrane region" description="Helical" evidence="4">
    <location>
        <begin position="711"/>
        <end position="729"/>
    </location>
</feature>
<evidence type="ECO:0000313" key="6">
    <source>
        <dbReference type="EMBL" id="TDX02078.1"/>
    </source>
</evidence>
<organism evidence="6 7">
    <name type="scientific">Dinghuibacter silviterrae</name>
    <dbReference type="NCBI Taxonomy" id="1539049"/>
    <lineage>
        <taxon>Bacteria</taxon>
        <taxon>Pseudomonadati</taxon>
        <taxon>Bacteroidota</taxon>
        <taxon>Chitinophagia</taxon>
        <taxon>Chitinophagales</taxon>
        <taxon>Chitinophagaceae</taxon>
        <taxon>Dinghuibacter</taxon>
    </lineage>
</organism>
<dbReference type="InterPro" id="IPR005467">
    <property type="entry name" value="His_kinase_dom"/>
</dbReference>
<comment type="catalytic activity">
    <reaction evidence="1">
        <text>ATP + protein L-histidine = ADP + protein N-phospho-L-histidine.</text>
        <dbReference type="EC" id="2.7.13.3"/>
    </reaction>
</comment>
<feature type="domain" description="Histidine kinase" evidence="5">
    <location>
        <begin position="763"/>
        <end position="984"/>
    </location>
</feature>
<evidence type="ECO:0000256" key="1">
    <source>
        <dbReference type="ARBA" id="ARBA00000085"/>
    </source>
</evidence>
<dbReference type="PRINTS" id="PR00344">
    <property type="entry name" value="BCTRLSENSOR"/>
</dbReference>
<keyword evidence="4" id="KW-1133">Transmembrane helix</keyword>
<keyword evidence="6" id="KW-0418">Kinase</keyword>
<dbReference type="OrthoDB" id="8676692at2"/>
<dbReference type="EMBL" id="SODV01000001">
    <property type="protein sequence ID" value="TDX02078.1"/>
    <property type="molecule type" value="Genomic_DNA"/>
</dbReference>
<keyword evidence="4" id="KW-0812">Transmembrane</keyword>
<dbReference type="InterPro" id="IPR036097">
    <property type="entry name" value="HisK_dim/P_sf"/>
</dbReference>
<dbReference type="AlphaFoldDB" id="A0A4R8DVW7"/>
<evidence type="ECO:0000259" key="5">
    <source>
        <dbReference type="PROSITE" id="PS50109"/>
    </source>
</evidence>
<dbReference type="SUPFAM" id="SSF55874">
    <property type="entry name" value="ATPase domain of HSP90 chaperone/DNA topoisomerase II/histidine kinase"/>
    <property type="match status" value="1"/>
</dbReference>
<dbReference type="InterPro" id="IPR013783">
    <property type="entry name" value="Ig-like_fold"/>
</dbReference>
<dbReference type="Gene3D" id="3.30.565.10">
    <property type="entry name" value="Histidine kinase-like ATPase, C-terminal domain"/>
    <property type="match status" value="1"/>
</dbReference>
<dbReference type="Gene3D" id="2.130.10.10">
    <property type="entry name" value="YVTN repeat-like/Quinoprotein amine dehydrogenase"/>
    <property type="match status" value="2"/>
</dbReference>
<evidence type="ECO:0000313" key="7">
    <source>
        <dbReference type="Proteomes" id="UP000294498"/>
    </source>
</evidence>
<keyword evidence="3" id="KW-0597">Phosphoprotein</keyword>
<dbReference type="Pfam" id="PF02518">
    <property type="entry name" value="HATPase_c"/>
    <property type="match status" value="1"/>
</dbReference>
<protein>
    <recommendedName>
        <fullName evidence="2">histidine kinase</fullName>
        <ecNumber evidence="2">2.7.13.3</ecNumber>
    </recommendedName>
</protein>
<dbReference type="EC" id="2.7.13.3" evidence="2"/>
<accession>A0A4R8DVW7</accession>
<dbReference type="Pfam" id="PF07494">
    <property type="entry name" value="Reg_prop"/>
    <property type="match status" value="2"/>
</dbReference>
<dbReference type="Proteomes" id="UP000294498">
    <property type="component" value="Unassembled WGS sequence"/>
</dbReference>
<name>A0A4R8DVW7_9BACT</name>
<dbReference type="PROSITE" id="PS50109">
    <property type="entry name" value="HIS_KIN"/>
    <property type="match status" value="1"/>
</dbReference>
<proteinExistence type="predicted"/>
<dbReference type="SMART" id="SM00387">
    <property type="entry name" value="HATPase_c"/>
    <property type="match status" value="1"/>
</dbReference>
<keyword evidence="7" id="KW-1185">Reference proteome</keyword>
<keyword evidence="6" id="KW-0808">Transferase</keyword>
<dbReference type="PANTHER" id="PTHR43547:SF2">
    <property type="entry name" value="HYBRID SIGNAL TRANSDUCTION HISTIDINE KINASE C"/>
    <property type="match status" value="1"/>
</dbReference>
<dbReference type="SUPFAM" id="SSF47384">
    <property type="entry name" value="Homodimeric domain of signal transducing histidine kinase"/>
    <property type="match status" value="1"/>
</dbReference>
<dbReference type="InterPro" id="IPR036890">
    <property type="entry name" value="HATPase_C_sf"/>
</dbReference>
<dbReference type="PANTHER" id="PTHR43547">
    <property type="entry name" value="TWO-COMPONENT HISTIDINE KINASE"/>
    <property type="match status" value="1"/>
</dbReference>
<dbReference type="InterPro" id="IPR015943">
    <property type="entry name" value="WD40/YVTN_repeat-like_dom_sf"/>
</dbReference>